<reference evidence="2 3" key="1">
    <citation type="journal article" date="2019" name="Int. J. Syst. Evol. Microbiol.">
        <title>The Global Catalogue of Microorganisms (GCM) 10K type strain sequencing project: providing services to taxonomists for standard genome sequencing and annotation.</title>
        <authorList>
            <consortium name="The Broad Institute Genomics Platform"/>
            <consortium name="The Broad Institute Genome Sequencing Center for Infectious Disease"/>
            <person name="Wu L."/>
            <person name="Ma J."/>
        </authorList>
    </citation>
    <scope>NUCLEOTIDE SEQUENCE [LARGE SCALE GENOMIC DNA]</scope>
    <source>
        <strain evidence="2 3">JCM 12393</strain>
    </source>
</reference>
<dbReference type="EMBL" id="BAAAKJ010000096">
    <property type="protein sequence ID" value="GAA1390369.1"/>
    <property type="molecule type" value="Genomic_DNA"/>
</dbReference>
<dbReference type="InterPro" id="IPR006311">
    <property type="entry name" value="TAT_signal"/>
</dbReference>
<feature type="region of interest" description="Disordered" evidence="1">
    <location>
        <begin position="1"/>
        <end position="23"/>
    </location>
</feature>
<organism evidence="2 3">
    <name type="scientific">Kitasatospora putterlickiae</name>
    <dbReference type="NCBI Taxonomy" id="221725"/>
    <lineage>
        <taxon>Bacteria</taxon>
        <taxon>Bacillati</taxon>
        <taxon>Actinomycetota</taxon>
        <taxon>Actinomycetes</taxon>
        <taxon>Kitasatosporales</taxon>
        <taxon>Streptomycetaceae</taxon>
        <taxon>Kitasatospora</taxon>
    </lineage>
</organism>
<name>A0ABN1XU91_9ACTN</name>
<comment type="caution">
    <text evidence="2">The sequence shown here is derived from an EMBL/GenBank/DDBJ whole genome shotgun (WGS) entry which is preliminary data.</text>
</comment>
<keyword evidence="3" id="KW-1185">Reference proteome</keyword>
<evidence type="ECO:0000313" key="3">
    <source>
        <dbReference type="Proteomes" id="UP001499863"/>
    </source>
</evidence>
<evidence type="ECO:0000313" key="2">
    <source>
        <dbReference type="EMBL" id="GAA1390369.1"/>
    </source>
</evidence>
<proteinExistence type="predicted"/>
<accession>A0ABN1XU91</accession>
<sequence length="161" mass="17792">MTVHTEEPVAPTHRHQDRLVDKGTGMNKRTSLKLLAATAVMAGAVAAGTTPASAQGVIVFDQWRTYQSFVGCEGWLDSGYEVGTNEVHVRGAFKLGTSTRGTVCKGWLERRTDPNAPWQRISDIHTASDTTYWYYDGGTYQARVCVGDLLYSNSYSCEGYW</sequence>
<evidence type="ECO:0008006" key="4">
    <source>
        <dbReference type="Google" id="ProtNLM"/>
    </source>
</evidence>
<protein>
    <recommendedName>
        <fullName evidence="4">Secreted protein</fullName>
    </recommendedName>
</protein>
<dbReference type="Proteomes" id="UP001499863">
    <property type="component" value="Unassembled WGS sequence"/>
</dbReference>
<gene>
    <name evidence="2" type="ORF">GCM10009639_19030</name>
</gene>
<evidence type="ECO:0000256" key="1">
    <source>
        <dbReference type="SAM" id="MobiDB-lite"/>
    </source>
</evidence>
<dbReference type="PROSITE" id="PS51318">
    <property type="entry name" value="TAT"/>
    <property type="match status" value="1"/>
</dbReference>